<dbReference type="GO" id="GO:0003677">
    <property type="term" value="F:DNA binding"/>
    <property type="evidence" value="ECO:0007669"/>
    <property type="project" value="UniProtKB-KW"/>
</dbReference>
<dbReference type="PANTHER" id="PTHR30419">
    <property type="entry name" value="HTH-TYPE TRANSCRIPTIONAL REGULATOR YBHD"/>
    <property type="match status" value="1"/>
</dbReference>
<dbReference type="Pfam" id="PF00126">
    <property type="entry name" value="HTH_1"/>
    <property type="match status" value="1"/>
</dbReference>
<comment type="similarity">
    <text evidence="1">Belongs to the LysR transcriptional regulatory family.</text>
</comment>
<reference evidence="6" key="1">
    <citation type="journal article" date="2021" name="PeerJ">
        <title>Extensive microbial diversity within the chicken gut microbiome revealed by metagenomics and culture.</title>
        <authorList>
            <person name="Gilroy R."/>
            <person name="Ravi A."/>
            <person name="Getino M."/>
            <person name="Pursley I."/>
            <person name="Horton D.L."/>
            <person name="Alikhan N.F."/>
            <person name="Baker D."/>
            <person name="Gharbi K."/>
            <person name="Hall N."/>
            <person name="Watson M."/>
            <person name="Adriaenssens E.M."/>
            <person name="Foster-Nyarko E."/>
            <person name="Jarju S."/>
            <person name="Secka A."/>
            <person name="Antonio M."/>
            <person name="Oren A."/>
            <person name="Chaudhuri R.R."/>
            <person name="La Ragione R."/>
            <person name="Hildebrand F."/>
            <person name="Pallen M.J."/>
        </authorList>
    </citation>
    <scope>NUCLEOTIDE SEQUENCE</scope>
    <source>
        <strain evidence="6">7318</strain>
    </source>
</reference>
<dbReference type="SUPFAM" id="SSF53850">
    <property type="entry name" value="Periplasmic binding protein-like II"/>
    <property type="match status" value="1"/>
</dbReference>
<dbReference type="GO" id="GO:0003700">
    <property type="term" value="F:DNA-binding transcription factor activity"/>
    <property type="evidence" value="ECO:0007669"/>
    <property type="project" value="InterPro"/>
</dbReference>
<dbReference type="PRINTS" id="PR00039">
    <property type="entry name" value="HTHLYSR"/>
</dbReference>
<dbReference type="InterPro" id="IPR050950">
    <property type="entry name" value="HTH-type_LysR_regulators"/>
</dbReference>
<protein>
    <submittedName>
        <fullName evidence="6">LysR family transcriptional regulator</fullName>
    </submittedName>
</protein>
<dbReference type="FunFam" id="1.10.10.10:FF:000001">
    <property type="entry name" value="LysR family transcriptional regulator"/>
    <property type="match status" value="1"/>
</dbReference>
<dbReference type="CDD" id="cd05466">
    <property type="entry name" value="PBP2_LTTR_substrate"/>
    <property type="match status" value="1"/>
</dbReference>
<feature type="domain" description="HTH lysR-type" evidence="5">
    <location>
        <begin position="1"/>
        <end position="58"/>
    </location>
</feature>
<reference evidence="6" key="2">
    <citation type="submission" date="2021-09" db="EMBL/GenBank/DDBJ databases">
        <authorList>
            <person name="Gilroy R."/>
        </authorList>
    </citation>
    <scope>NUCLEOTIDE SEQUENCE</scope>
    <source>
        <strain evidence="6">7318</strain>
    </source>
</reference>
<comment type="caution">
    <text evidence="6">The sequence shown here is derived from an EMBL/GenBank/DDBJ whole genome shotgun (WGS) entry which is preliminary data.</text>
</comment>
<dbReference type="AlphaFoldDB" id="A0A921HQY5"/>
<dbReference type="InterPro" id="IPR000847">
    <property type="entry name" value="LysR_HTH_N"/>
</dbReference>
<dbReference type="InterPro" id="IPR036388">
    <property type="entry name" value="WH-like_DNA-bd_sf"/>
</dbReference>
<keyword evidence="4" id="KW-0804">Transcription</keyword>
<evidence type="ECO:0000313" key="7">
    <source>
        <dbReference type="Proteomes" id="UP000780768"/>
    </source>
</evidence>
<dbReference type="Pfam" id="PF03466">
    <property type="entry name" value="LysR_substrate"/>
    <property type="match status" value="1"/>
</dbReference>
<dbReference type="Gene3D" id="1.10.10.10">
    <property type="entry name" value="Winged helix-like DNA-binding domain superfamily/Winged helix DNA-binding domain"/>
    <property type="match status" value="1"/>
</dbReference>
<evidence type="ECO:0000256" key="4">
    <source>
        <dbReference type="ARBA" id="ARBA00023163"/>
    </source>
</evidence>
<dbReference type="InterPro" id="IPR005119">
    <property type="entry name" value="LysR_subst-bd"/>
</dbReference>
<evidence type="ECO:0000256" key="2">
    <source>
        <dbReference type="ARBA" id="ARBA00023015"/>
    </source>
</evidence>
<dbReference type="SUPFAM" id="SSF46785">
    <property type="entry name" value="Winged helix' DNA-binding domain"/>
    <property type="match status" value="1"/>
</dbReference>
<evidence type="ECO:0000259" key="5">
    <source>
        <dbReference type="PROSITE" id="PS50931"/>
    </source>
</evidence>
<accession>A0A921HQY5</accession>
<dbReference type="PANTHER" id="PTHR30419:SF8">
    <property type="entry name" value="NITROGEN ASSIMILATION TRANSCRIPTIONAL ACTIVATOR-RELATED"/>
    <property type="match status" value="1"/>
</dbReference>
<dbReference type="GO" id="GO:0005829">
    <property type="term" value="C:cytosol"/>
    <property type="evidence" value="ECO:0007669"/>
    <property type="project" value="TreeGrafter"/>
</dbReference>
<evidence type="ECO:0000256" key="3">
    <source>
        <dbReference type="ARBA" id="ARBA00023125"/>
    </source>
</evidence>
<dbReference type="InterPro" id="IPR036390">
    <property type="entry name" value="WH_DNA-bd_sf"/>
</dbReference>
<dbReference type="Proteomes" id="UP000780768">
    <property type="component" value="Unassembled WGS sequence"/>
</dbReference>
<gene>
    <name evidence="6" type="ORF">K8V65_07240</name>
</gene>
<name>A0A921HQY5_9FIRM</name>
<proteinExistence type="inferred from homology"/>
<dbReference type="RefSeq" id="WP_289548353.1">
    <property type="nucleotide sequence ID" value="NZ_CALXYC010000003.1"/>
</dbReference>
<evidence type="ECO:0000256" key="1">
    <source>
        <dbReference type="ARBA" id="ARBA00009437"/>
    </source>
</evidence>
<dbReference type="Gene3D" id="3.40.190.290">
    <property type="match status" value="1"/>
</dbReference>
<keyword evidence="3" id="KW-0238">DNA-binding</keyword>
<evidence type="ECO:0000313" key="6">
    <source>
        <dbReference type="EMBL" id="HJF85436.1"/>
    </source>
</evidence>
<dbReference type="EMBL" id="DYVR01000198">
    <property type="protein sequence ID" value="HJF85436.1"/>
    <property type="molecule type" value="Genomic_DNA"/>
</dbReference>
<dbReference type="PROSITE" id="PS50931">
    <property type="entry name" value="HTH_LYSR"/>
    <property type="match status" value="1"/>
</dbReference>
<sequence>MEIKQLEYFLAVCERGSFNKAADCLYTTQPNVSKVINNLEQELGRELFKRTYKGIELTPYGKTICQYAEVVLKHVQLMQDIALPAKARKLSVATYRSDIISKIFVDFYNEFNGEIFIEHYQGSVEEITDNVKKGICEIGIVYVAQNQRKIFNHILYHKNLQFKVLSNNSICVYFGPKHKFYEKTSVDFDELADLQFIYGVKDSFALEHHMEKINIGFKGLELLNNAVYTNSDDTIINLLLNTDLCRLGINATEKKYERYNIRAVPINDSDNVLTLGYVYTENQELSPYAKWFIEKFKQTV</sequence>
<keyword evidence="2" id="KW-0805">Transcription regulation</keyword>
<organism evidence="6 7">
    <name type="scientific">Megamonas hypermegale</name>
    <dbReference type="NCBI Taxonomy" id="158847"/>
    <lineage>
        <taxon>Bacteria</taxon>
        <taxon>Bacillati</taxon>
        <taxon>Bacillota</taxon>
        <taxon>Negativicutes</taxon>
        <taxon>Selenomonadales</taxon>
        <taxon>Selenomonadaceae</taxon>
        <taxon>Megamonas</taxon>
    </lineage>
</organism>